<dbReference type="Pfam" id="PF19124">
    <property type="entry name" value="DUF5808"/>
    <property type="match status" value="1"/>
</dbReference>
<dbReference type="PANTHER" id="PTHR37810">
    <property type="entry name" value="IMMUNITY PROTEIN SDPI"/>
    <property type="match status" value="1"/>
</dbReference>
<evidence type="ECO:0000313" key="4">
    <source>
        <dbReference type="EMBL" id="NYJ19863.1"/>
    </source>
</evidence>
<dbReference type="Pfam" id="PF07853">
    <property type="entry name" value="DUF1648"/>
    <property type="match status" value="1"/>
</dbReference>
<keyword evidence="1" id="KW-0472">Membrane</keyword>
<name>A0A7Z0EDW9_9MICO</name>
<dbReference type="AlphaFoldDB" id="A0A7Z0EDW9"/>
<feature type="transmembrane region" description="Helical" evidence="1">
    <location>
        <begin position="56"/>
        <end position="73"/>
    </location>
</feature>
<feature type="transmembrane region" description="Helical" evidence="1">
    <location>
        <begin position="137"/>
        <end position="156"/>
    </location>
</feature>
<keyword evidence="1" id="KW-0812">Transmembrane</keyword>
<keyword evidence="5" id="KW-1185">Reference proteome</keyword>
<feature type="transmembrane region" description="Helical" evidence="1">
    <location>
        <begin position="79"/>
        <end position="99"/>
    </location>
</feature>
<feature type="domain" description="DUF1648" evidence="2">
    <location>
        <begin position="146"/>
        <end position="192"/>
    </location>
</feature>
<dbReference type="GO" id="GO:0009636">
    <property type="term" value="P:response to toxic substance"/>
    <property type="evidence" value="ECO:0007669"/>
    <property type="project" value="TreeGrafter"/>
</dbReference>
<accession>A0A7Z0EDW9</accession>
<feature type="domain" description="DUF5808" evidence="3">
    <location>
        <begin position="326"/>
        <end position="350"/>
    </location>
</feature>
<gene>
    <name evidence="4" type="ORF">HNR05_001654</name>
</gene>
<feature type="transmembrane region" description="Helical" evidence="1">
    <location>
        <begin position="260"/>
        <end position="282"/>
    </location>
</feature>
<feature type="transmembrane region" description="Helical" evidence="1">
    <location>
        <begin position="345"/>
        <end position="367"/>
    </location>
</feature>
<evidence type="ECO:0000259" key="2">
    <source>
        <dbReference type="Pfam" id="PF07853"/>
    </source>
</evidence>
<proteinExistence type="predicted"/>
<evidence type="ECO:0000256" key="1">
    <source>
        <dbReference type="SAM" id="Phobius"/>
    </source>
</evidence>
<dbReference type="InterPro" id="IPR012867">
    <property type="entry name" value="DUF1648"/>
</dbReference>
<dbReference type="RefSeq" id="WP_179578551.1">
    <property type="nucleotide sequence ID" value="NZ_JACCFM010000001.1"/>
</dbReference>
<comment type="caution">
    <text evidence="4">The sequence shown here is derived from an EMBL/GenBank/DDBJ whole genome shotgun (WGS) entry which is preliminary data.</text>
</comment>
<protein>
    <submittedName>
        <fullName evidence="4">Putative membrane protein</fullName>
    </submittedName>
</protein>
<feature type="transmembrane region" description="Helical" evidence="1">
    <location>
        <begin position="6"/>
        <end position="23"/>
    </location>
</feature>
<keyword evidence="1" id="KW-1133">Transmembrane helix</keyword>
<organism evidence="4 5">
    <name type="scientific">Glaciibacter psychrotolerans</name>
    <dbReference type="NCBI Taxonomy" id="670054"/>
    <lineage>
        <taxon>Bacteria</taxon>
        <taxon>Bacillati</taxon>
        <taxon>Actinomycetota</taxon>
        <taxon>Actinomycetes</taxon>
        <taxon>Micrococcales</taxon>
        <taxon>Microbacteriaceae</taxon>
        <taxon>Glaciibacter</taxon>
    </lineage>
</organism>
<feature type="transmembrane region" description="Helical" evidence="1">
    <location>
        <begin position="183"/>
        <end position="204"/>
    </location>
</feature>
<feature type="transmembrane region" description="Helical" evidence="1">
    <location>
        <begin position="233"/>
        <end position="254"/>
    </location>
</feature>
<evidence type="ECO:0000259" key="3">
    <source>
        <dbReference type="Pfam" id="PF19124"/>
    </source>
</evidence>
<dbReference type="PANTHER" id="PTHR37810:SF5">
    <property type="entry name" value="IMMUNITY PROTEIN SDPI"/>
    <property type="match status" value="1"/>
</dbReference>
<dbReference type="InterPro" id="IPR043831">
    <property type="entry name" value="DUF5808"/>
</dbReference>
<sequence>MTWFVIAFPLVTLACVALLLLLMPSITRQTLPLGVSIPQERVGETVVTASVRRYRAGVLGSFVTAVILTLLLVSTAPVAAVIVPLFVFLLLSFGAYWLCRARIQRAKRDHNWYQDVPVRLSSTLTATGAAQRVSTPIGWYIAGVVILAAVAAVGVGRYDALPSPLPIHWNSAGVADGFATKSVWSVFGTLLIGIGMLSFLYLFARLTSRIPMRRVADYTVEQQTSIQQLMQSMIGQIAFVLALILSAISLHGWLAPEATGWAVAISILTPVLIFALIGVFVVRQRRVVLQVSVTAAGMVPQSGTPTRADSPDDDRYWKAGAFYLNRDDPALWVPKRFGVGWTVNLGHPAGIAILAIPVLIVVGVLMFGPGGVRLG</sequence>
<evidence type="ECO:0000313" key="5">
    <source>
        <dbReference type="Proteomes" id="UP000537260"/>
    </source>
</evidence>
<reference evidence="4 5" key="1">
    <citation type="submission" date="2020-07" db="EMBL/GenBank/DDBJ databases">
        <title>Sequencing the genomes of 1000 actinobacteria strains.</title>
        <authorList>
            <person name="Klenk H.-P."/>
        </authorList>
    </citation>
    <scope>NUCLEOTIDE SEQUENCE [LARGE SCALE GENOMIC DNA]</scope>
    <source>
        <strain evidence="4 5">LI1</strain>
    </source>
</reference>
<dbReference type="EMBL" id="JACCFM010000001">
    <property type="protein sequence ID" value="NYJ19863.1"/>
    <property type="molecule type" value="Genomic_DNA"/>
</dbReference>
<dbReference type="Proteomes" id="UP000537260">
    <property type="component" value="Unassembled WGS sequence"/>
</dbReference>